<reference evidence="2 3" key="1">
    <citation type="submission" date="2023-07" db="EMBL/GenBank/DDBJ databases">
        <title>Genomic Encyclopedia of Type Strains, Phase IV (KMG-IV): sequencing the most valuable type-strain genomes for metagenomic binning, comparative biology and taxonomic classification.</title>
        <authorList>
            <person name="Goeker M."/>
        </authorList>
    </citation>
    <scope>NUCLEOTIDE SEQUENCE [LARGE SCALE GENOMIC DNA]</scope>
    <source>
        <strain evidence="2 3">T98</strain>
    </source>
</reference>
<name>A0ABU3H9K7_9BACL</name>
<feature type="region of interest" description="Disordered" evidence="1">
    <location>
        <begin position="1"/>
        <end position="29"/>
    </location>
</feature>
<protein>
    <submittedName>
        <fullName evidence="2">Uncharacterized protein</fullName>
    </submittedName>
</protein>
<feature type="region of interest" description="Disordered" evidence="1">
    <location>
        <begin position="38"/>
        <end position="57"/>
    </location>
</feature>
<sequence>MMEKDSGEDKNMEAIIKRPNTPAESLKESLREVQLIRQGKKKGKTWRQLRDELKKED</sequence>
<feature type="compositionally biased region" description="Basic and acidic residues" evidence="1">
    <location>
        <begin position="1"/>
        <end position="16"/>
    </location>
</feature>
<dbReference type="Proteomes" id="UP001248709">
    <property type="component" value="Unassembled WGS sequence"/>
</dbReference>
<gene>
    <name evidence="2" type="ORF">J2Z22_003052</name>
</gene>
<feature type="compositionally biased region" description="Basic residues" evidence="1">
    <location>
        <begin position="38"/>
        <end position="47"/>
    </location>
</feature>
<dbReference type="EMBL" id="JAUSUY010000012">
    <property type="protein sequence ID" value="MDT3427489.1"/>
    <property type="molecule type" value="Genomic_DNA"/>
</dbReference>
<evidence type="ECO:0000256" key="1">
    <source>
        <dbReference type="SAM" id="MobiDB-lite"/>
    </source>
</evidence>
<proteinExistence type="predicted"/>
<feature type="compositionally biased region" description="Basic and acidic residues" evidence="1">
    <location>
        <begin position="48"/>
        <end position="57"/>
    </location>
</feature>
<organism evidence="2 3">
    <name type="scientific">Paenibacillus forsythiae</name>
    <dbReference type="NCBI Taxonomy" id="365616"/>
    <lineage>
        <taxon>Bacteria</taxon>
        <taxon>Bacillati</taxon>
        <taxon>Bacillota</taxon>
        <taxon>Bacilli</taxon>
        <taxon>Bacillales</taxon>
        <taxon>Paenibacillaceae</taxon>
        <taxon>Paenibacillus</taxon>
    </lineage>
</organism>
<dbReference type="RefSeq" id="WP_156940581.1">
    <property type="nucleotide sequence ID" value="NZ_JAUSUY010000012.1"/>
</dbReference>
<evidence type="ECO:0000313" key="3">
    <source>
        <dbReference type="Proteomes" id="UP001248709"/>
    </source>
</evidence>
<comment type="caution">
    <text evidence="2">The sequence shown here is derived from an EMBL/GenBank/DDBJ whole genome shotgun (WGS) entry which is preliminary data.</text>
</comment>
<evidence type="ECO:0000313" key="2">
    <source>
        <dbReference type="EMBL" id="MDT3427489.1"/>
    </source>
</evidence>
<keyword evidence="3" id="KW-1185">Reference proteome</keyword>
<accession>A0ABU3H9K7</accession>